<protein>
    <submittedName>
        <fullName evidence="2">Uncharacterized protein</fullName>
    </submittedName>
</protein>
<sequence length="117" mass="12837">MARPRARKLVIAIVVGLVAGAYFVYPYAVVALLARSIAAASTATEETEALCRANHWFHSGWAPTYSVETRDRDGADLRPWQDGSYERVAAVTLTWMTGQSVSRELLSRDGLSCVFGE</sequence>
<organism evidence="2 3">
    <name type="scientific">Nannocystis pusilla</name>
    <dbReference type="NCBI Taxonomy" id="889268"/>
    <lineage>
        <taxon>Bacteria</taxon>
        <taxon>Pseudomonadati</taxon>
        <taxon>Myxococcota</taxon>
        <taxon>Polyangia</taxon>
        <taxon>Nannocystales</taxon>
        <taxon>Nannocystaceae</taxon>
        <taxon>Nannocystis</taxon>
    </lineage>
</organism>
<keyword evidence="1" id="KW-0472">Membrane</keyword>
<comment type="caution">
    <text evidence="2">The sequence shown here is derived from an EMBL/GenBank/DDBJ whole genome shotgun (WGS) entry which is preliminary data.</text>
</comment>
<evidence type="ECO:0000256" key="1">
    <source>
        <dbReference type="SAM" id="Phobius"/>
    </source>
</evidence>
<dbReference type="AlphaFoldDB" id="A0A9X3EN65"/>
<accession>A0A9X3EN65</accession>
<keyword evidence="1" id="KW-1133">Transmembrane helix</keyword>
<gene>
    <name evidence="2" type="ORF">OV079_16535</name>
</gene>
<proteinExistence type="predicted"/>
<keyword evidence="3" id="KW-1185">Reference proteome</keyword>
<evidence type="ECO:0000313" key="2">
    <source>
        <dbReference type="EMBL" id="MCY1007133.1"/>
    </source>
</evidence>
<dbReference type="EMBL" id="JAPNKE010000002">
    <property type="protein sequence ID" value="MCY1007133.1"/>
    <property type="molecule type" value="Genomic_DNA"/>
</dbReference>
<evidence type="ECO:0000313" key="3">
    <source>
        <dbReference type="Proteomes" id="UP001150924"/>
    </source>
</evidence>
<dbReference type="Proteomes" id="UP001150924">
    <property type="component" value="Unassembled WGS sequence"/>
</dbReference>
<name>A0A9X3EN65_9BACT</name>
<dbReference type="RefSeq" id="WP_267769714.1">
    <property type="nucleotide sequence ID" value="NZ_JAPNKE010000002.1"/>
</dbReference>
<keyword evidence="1" id="KW-0812">Transmembrane</keyword>
<feature type="transmembrane region" description="Helical" evidence="1">
    <location>
        <begin position="9"/>
        <end position="34"/>
    </location>
</feature>
<reference evidence="2" key="1">
    <citation type="submission" date="2022-11" db="EMBL/GenBank/DDBJ databases">
        <title>Minimal conservation of predation-associated metabolite biosynthetic gene clusters underscores biosynthetic potential of Myxococcota including descriptions for ten novel species: Archangium lansinium sp. nov., Myxococcus landrumus sp. nov., Nannocystis bai.</title>
        <authorList>
            <person name="Ahearne A."/>
            <person name="Stevens C."/>
            <person name="Phillips K."/>
        </authorList>
    </citation>
    <scope>NUCLEOTIDE SEQUENCE</scope>
    <source>
        <strain evidence="2">Na p29</strain>
    </source>
</reference>